<sequence length="373" mass="38152">MQDTDPTQQSAQPDLRGWLRLSLVPGVGCVLGARLLDAFGCPAAVFAASRDAVAALCGAPVADALAAPPPSTGQQLIDRTEAWLATPGNHVLTLHDPAYPRMLREIYDPPLLLYAIGNVALLSAPSIAMVGSRNASTQGKANAQAFARAFSNAGLTVVSGLALGIDAAAHEGAMAGPGSTVAVIGTGADIVYPARNHQLAHRIAQAGCIISEYPLGHPVLASNFPRRNRLISGLAAGVLVVEAAAQSGSLITARMAAEQGRDVFAVPGSIHAPMSKGCHQLIREGAKLVDAAADVLDDIFPGAAVPDNAARGPAPAMPSEQLLDALGYDPIGADALAAACGLDAGRLSAQLLTLELAGHLERLPGGLFQRVNR</sequence>
<reference evidence="4 5" key="1">
    <citation type="submission" date="2021-11" db="EMBL/GenBank/DDBJ databases">
        <authorList>
            <person name="Huq M.A."/>
        </authorList>
    </citation>
    <scope>NUCLEOTIDE SEQUENCE [LARGE SCALE GENOMIC DNA]</scope>
    <source>
        <strain evidence="4 5">MAHUQ-52</strain>
    </source>
</reference>
<name>A0ABS8IQJ7_9BURK</name>
<dbReference type="InterPro" id="IPR003488">
    <property type="entry name" value="DprA"/>
</dbReference>
<comment type="caution">
    <text evidence="4">The sequence shown here is derived from an EMBL/GenBank/DDBJ whole genome shotgun (WGS) entry which is preliminary data.</text>
</comment>
<dbReference type="PANTHER" id="PTHR43022:SF1">
    <property type="entry name" value="PROTEIN SMF"/>
    <property type="match status" value="1"/>
</dbReference>
<keyword evidence="5" id="KW-1185">Reference proteome</keyword>
<dbReference type="SUPFAM" id="SSF102405">
    <property type="entry name" value="MCP/YpsA-like"/>
    <property type="match status" value="1"/>
</dbReference>
<evidence type="ECO:0000259" key="2">
    <source>
        <dbReference type="Pfam" id="PF02481"/>
    </source>
</evidence>
<proteinExistence type="inferred from homology"/>
<feature type="domain" description="Smf/DprA SLOG" evidence="2">
    <location>
        <begin position="91"/>
        <end position="298"/>
    </location>
</feature>
<dbReference type="EMBL" id="JAJHPV010000006">
    <property type="protein sequence ID" value="MCC6070181.1"/>
    <property type="molecule type" value="Genomic_DNA"/>
</dbReference>
<dbReference type="InterPro" id="IPR036388">
    <property type="entry name" value="WH-like_DNA-bd_sf"/>
</dbReference>
<gene>
    <name evidence="4" type="primary">dprA</name>
    <name evidence="4" type="ORF">LMJ30_04295</name>
</gene>
<feature type="domain" description="DprA winged helix" evidence="3">
    <location>
        <begin position="311"/>
        <end position="366"/>
    </location>
</feature>
<accession>A0ABS8IQJ7</accession>
<dbReference type="InterPro" id="IPR057666">
    <property type="entry name" value="DrpA_SLOG"/>
</dbReference>
<dbReference type="RefSeq" id="WP_229431110.1">
    <property type="nucleotide sequence ID" value="NZ_JAJHPV010000006.1"/>
</dbReference>
<dbReference type="Proteomes" id="UP001198701">
    <property type="component" value="Unassembled WGS sequence"/>
</dbReference>
<dbReference type="Gene3D" id="3.40.50.450">
    <property type="match status" value="1"/>
</dbReference>
<dbReference type="InterPro" id="IPR041614">
    <property type="entry name" value="DprA_WH"/>
</dbReference>
<organism evidence="4 5">
    <name type="scientific">Massilia agrisoli</name>
    <dbReference type="NCBI Taxonomy" id="2892444"/>
    <lineage>
        <taxon>Bacteria</taxon>
        <taxon>Pseudomonadati</taxon>
        <taxon>Pseudomonadota</taxon>
        <taxon>Betaproteobacteria</taxon>
        <taxon>Burkholderiales</taxon>
        <taxon>Oxalobacteraceae</taxon>
        <taxon>Telluria group</taxon>
        <taxon>Massilia</taxon>
    </lineage>
</organism>
<evidence type="ECO:0000313" key="5">
    <source>
        <dbReference type="Proteomes" id="UP001198701"/>
    </source>
</evidence>
<evidence type="ECO:0000256" key="1">
    <source>
        <dbReference type="ARBA" id="ARBA00006525"/>
    </source>
</evidence>
<comment type="similarity">
    <text evidence="1">Belongs to the DprA/Smf family.</text>
</comment>
<evidence type="ECO:0000313" key="4">
    <source>
        <dbReference type="EMBL" id="MCC6070181.1"/>
    </source>
</evidence>
<dbReference type="Pfam" id="PF17782">
    <property type="entry name" value="WHD_DprA"/>
    <property type="match status" value="1"/>
</dbReference>
<evidence type="ECO:0000259" key="3">
    <source>
        <dbReference type="Pfam" id="PF17782"/>
    </source>
</evidence>
<protein>
    <submittedName>
        <fullName evidence="4">DNA-processing protein DprA</fullName>
    </submittedName>
</protein>
<dbReference type="PANTHER" id="PTHR43022">
    <property type="entry name" value="PROTEIN SMF"/>
    <property type="match status" value="1"/>
</dbReference>
<dbReference type="Pfam" id="PF02481">
    <property type="entry name" value="DNA_processg_A"/>
    <property type="match status" value="1"/>
</dbReference>
<dbReference type="NCBIfam" id="TIGR00732">
    <property type="entry name" value="dprA"/>
    <property type="match status" value="1"/>
</dbReference>
<dbReference type="Gene3D" id="1.10.10.10">
    <property type="entry name" value="Winged helix-like DNA-binding domain superfamily/Winged helix DNA-binding domain"/>
    <property type="match status" value="1"/>
</dbReference>